<reference evidence="5" key="2">
    <citation type="journal article" name="Front. Microbiol.">
        <title>Degradative Capacity of Two Strains of Rhodonia placenta: From Phenotype to Genotype.</title>
        <authorList>
            <person name="Kolle M."/>
            <person name="Horta M.A.C."/>
            <person name="Nowrousian M."/>
            <person name="Ohm R.A."/>
            <person name="Benz J.P."/>
            <person name="Pilgard A."/>
        </authorList>
    </citation>
    <scope>NUCLEOTIDE SEQUENCE</scope>
    <source>
        <strain evidence="5">FPRL280</strain>
    </source>
</reference>
<dbReference type="InterPro" id="IPR000719">
    <property type="entry name" value="Prot_kinase_dom"/>
</dbReference>
<evidence type="ECO:0000256" key="1">
    <source>
        <dbReference type="ARBA" id="ARBA00022741"/>
    </source>
</evidence>
<feature type="binding site" evidence="3">
    <location>
        <position position="76"/>
    </location>
    <ligand>
        <name>ATP</name>
        <dbReference type="ChEBI" id="CHEBI:30616"/>
    </ligand>
</feature>
<gene>
    <name evidence="5" type="ORF">IEO21_07988</name>
</gene>
<dbReference type="EMBL" id="JADOXO010000253">
    <property type="protein sequence ID" value="KAF9807953.1"/>
    <property type="molecule type" value="Genomic_DNA"/>
</dbReference>
<name>A0A8H7NXA3_9APHY</name>
<evidence type="ECO:0000313" key="6">
    <source>
        <dbReference type="Proteomes" id="UP000639403"/>
    </source>
</evidence>
<dbReference type="FunFam" id="1.10.510.10:FF:000571">
    <property type="entry name" value="Maternal embryonic leucine zipper kinase"/>
    <property type="match status" value="1"/>
</dbReference>
<sequence>MSSIFRVTSQYNEKIDLRSAEGRVAPSRNQKTLVSSRAPFLRGSTGYELYEQIGGGGFSTVWRAVHFEDKRVAACKVVLLTPETTQQERKALDKEMRVHTNLKHSNILAFISAVKVEPDVASIYTPGLYMLLEIAAGGDLFDKIAPNIGIGEEMAHYYFLQMMSGLIYMHGEGVCHRDLKPENLLLDGAGVLKISDFGLCSVYMLKESGKTRLLTDRVGSLPYMAPELAIDGPYSAEPIDVWGAGVILYAMLAGNTPWDEPTKRSYEYAQYITGRCFNEAPWNTFGNDVLSLLTGMLALAPSRRMSLGDVCAHPWMIRPSQIARHGLSFLADSLMQSLRATGDLAIANPDISANVDPDGDQIMATAQRTQFTQSLLLFSQTQNGTRYMPQLTRFYTQVGPYDLLPLIQEALTDLGVKWKEAVEVELGTTTRDGAEETMLRMRIGGHDQRRLLFKGWVELEDFSYAGKEGGFCVMLRDQGNPLSWRALWKSVIEHPIVRPHVFFKGS</sequence>
<evidence type="ECO:0000259" key="4">
    <source>
        <dbReference type="PROSITE" id="PS50011"/>
    </source>
</evidence>
<proteinExistence type="predicted"/>
<evidence type="ECO:0000256" key="3">
    <source>
        <dbReference type="PROSITE-ProRule" id="PRU10141"/>
    </source>
</evidence>
<dbReference type="GO" id="GO:0005737">
    <property type="term" value="C:cytoplasm"/>
    <property type="evidence" value="ECO:0007669"/>
    <property type="project" value="TreeGrafter"/>
</dbReference>
<accession>A0A8H7NXA3</accession>
<evidence type="ECO:0000313" key="5">
    <source>
        <dbReference type="EMBL" id="KAF9807953.1"/>
    </source>
</evidence>
<protein>
    <recommendedName>
        <fullName evidence="4">Protein kinase domain-containing protein</fullName>
    </recommendedName>
</protein>
<dbReference type="InterPro" id="IPR011009">
    <property type="entry name" value="Kinase-like_dom_sf"/>
</dbReference>
<dbReference type="Gene3D" id="1.10.510.10">
    <property type="entry name" value="Transferase(Phosphotransferase) domain 1"/>
    <property type="match status" value="1"/>
</dbReference>
<evidence type="ECO:0000256" key="2">
    <source>
        <dbReference type="ARBA" id="ARBA00022840"/>
    </source>
</evidence>
<dbReference type="GO" id="GO:0035556">
    <property type="term" value="P:intracellular signal transduction"/>
    <property type="evidence" value="ECO:0007669"/>
    <property type="project" value="TreeGrafter"/>
</dbReference>
<dbReference type="PANTHER" id="PTHR24346">
    <property type="entry name" value="MAP/MICROTUBULE AFFINITY-REGULATING KINASE"/>
    <property type="match status" value="1"/>
</dbReference>
<organism evidence="5 6">
    <name type="scientific">Rhodonia placenta</name>
    <dbReference type="NCBI Taxonomy" id="104341"/>
    <lineage>
        <taxon>Eukaryota</taxon>
        <taxon>Fungi</taxon>
        <taxon>Dikarya</taxon>
        <taxon>Basidiomycota</taxon>
        <taxon>Agaricomycotina</taxon>
        <taxon>Agaricomycetes</taxon>
        <taxon>Polyporales</taxon>
        <taxon>Adustoporiaceae</taxon>
        <taxon>Rhodonia</taxon>
    </lineage>
</organism>
<dbReference type="GO" id="GO:0005524">
    <property type="term" value="F:ATP binding"/>
    <property type="evidence" value="ECO:0007669"/>
    <property type="project" value="UniProtKB-UniRule"/>
</dbReference>
<comment type="caution">
    <text evidence="5">The sequence shown here is derived from an EMBL/GenBank/DDBJ whole genome shotgun (WGS) entry which is preliminary data.</text>
</comment>
<dbReference type="PROSITE" id="PS00108">
    <property type="entry name" value="PROTEIN_KINASE_ST"/>
    <property type="match status" value="1"/>
</dbReference>
<reference evidence="5" key="1">
    <citation type="submission" date="2020-11" db="EMBL/GenBank/DDBJ databases">
        <authorList>
            <person name="Koelle M."/>
            <person name="Horta M.A.C."/>
            <person name="Nowrousian M."/>
            <person name="Ohm R.A."/>
            <person name="Benz P."/>
            <person name="Pilgard A."/>
        </authorList>
    </citation>
    <scope>NUCLEOTIDE SEQUENCE</scope>
    <source>
        <strain evidence="5">FPRL280</strain>
    </source>
</reference>
<dbReference type="AlphaFoldDB" id="A0A8H7NXA3"/>
<dbReference type="InterPro" id="IPR008271">
    <property type="entry name" value="Ser/Thr_kinase_AS"/>
</dbReference>
<feature type="domain" description="Protein kinase" evidence="4">
    <location>
        <begin position="47"/>
        <end position="316"/>
    </location>
</feature>
<dbReference type="PANTHER" id="PTHR24346:SF110">
    <property type="entry name" value="NON-SPECIFIC SERINE_THREONINE PROTEIN KINASE"/>
    <property type="match status" value="1"/>
</dbReference>
<dbReference type="PROSITE" id="PS00107">
    <property type="entry name" value="PROTEIN_KINASE_ATP"/>
    <property type="match status" value="1"/>
</dbReference>
<dbReference type="GO" id="GO:0004674">
    <property type="term" value="F:protein serine/threonine kinase activity"/>
    <property type="evidence" value="ECO:0007669"/>
    <property type="project" value="TreeGrafter"/>
</dbReference>
<dbReference type="Pfam" id="PF00069">
    <property type="entry name" value="Pkinase"/>
    <property type="match status" value="1"/>
</dbReference>
<keyword evidence="1 3" id="KW-0547">Nucleotide-binding</keyword>
<dbReference type="PROSITE" id="PS50011">
    <property type="entry name" value="PROTEIN_KINASE_DOM"/>
    <property type="match status" value="1"/>
</dbReference>
<dbReference type="SUPFAM" id="SSF56112">
    <property type="entry name" value="Protein kinase-like (PK-like)"/>
    <property type="match status" value="1"/>
</dbReference>
<dbReference type="SMART" id="SM00220">
    <property type="entry name" value="S_TKc"/>
    <property type="match status" value="1"/>
</dbReference>
<keyword evidence="2 3" id="KW-0067">ATP-binding</keyword>
<dbReference type="InterPro" id="IPR017441">
    <property type="entry name" value="Protein_kinase_ATP_BS"/>
</dbReference>
<dbReference type="Proteomes" id="UP000639403">
    <property type="component" value="Unassembled WGS sequence"/>
</dbReference>